<keyword evidence="1" id="KW-0812">Transmembrane</keyword>
<evidence type="ECO:0000313" key="2">
    <source>
        <dbReference type="EMBL" id="RYN54048.1"/>
    </source>
</evidence>
<keyword evidence="1" id="KW-1133">Transmembrane helix</keyword>
<dbReference type="AlphaFoldDB" id="A0A4Q4ML67"/>
<proteinExistence type="predicted"/>
<reference evidence="2" key="3">
    <citation type="journal article" date="2019" name="J. ISSAAS">
        <title>Genomics, evolutionary history and diagnostics of the Alternaria alternata species group including apple and Asian pear pathotypes.</title>
        <authorList>
            <person name="Armitage A.D."/>
            <person name="Cockerton H.M."/>
            <person name="Sreenivasaprasad S."/>
            <person name="Woodhall J."/>
            <person name="Lane C."/>
            <person name="Harrison R.J."/>
            <person name="Clarkson J.P."/>
        </authorList>
    </citation>
    <scope>NUCLEOTIDE SEQUENCE</scope>
    <source>
        <strain evidence="2">FERA 1082</strain>
    </source>
</reference>
<protein>
    <recommendedName>
        <fullName evidence="6">EXPERA domain-containing protein</fullName>
    </recommendedName>
</protein>
<evidence type="ECO:0000313" key="3">
    <source>
        <dbReference type="EMBL" id="RYN96679.1"/>
    </source>
</evidence>
<name>A0A4Q4ML67_9PLEO</name>
<evidence type="ECO:0008006" key="6">
    <source>
        <dbReference type="Google" id="ProtNLM"/>
    </source>
</evidence>
<dbReference type="Proteomes" id="UP000293195">
    <property type="component" value="Unassembled WGS sequence"/>
</dbReference>
<feature type="transmembrane region" description="Helical" evidence="1">
    <location>
        <begin position="7"/>
        <end position="31"/>
    </location>
</feature>
<sequence>MSNTNILIHILNALIGGLCIAILGLTAHAVALKDELDSILPSSVKKTGMTFLFWPGCGGLVDMLLFILLWSLTPWKQGSVCLSLDSGLQKHADGAKTNKQAAYLNGLLFVASFILGRPLIVLIFTFVEWGRAVKSETSTYSGYLTVETWACAFSKQNGNNFADSLCKELQAARYLLIPVLVLGAMMLTLMLRKRFLVAKGVVQ</sequence>
<feature type="transmembrane region" description="Helical" evidence="1">
    <location>
        <begin position="106"/>
        <end position="127"/>
    </location>
</feature>
<dbReference type="EMBL" id="PDXF01000036">
    <property type="protein sequence ID" value="RYN96679.1"/>
    <property type="molecule type" value="Genomic_DNA"/>
</dbReference>
<gene>
    <name evidence="2" type="ORF">AA0114_g4117</name>
    <name evidence="3" type="ORF">AA0119_g8190</name>
</gene>
<evidence type="ECO:0000313" key="5">
    <source>
        <dbReference type="Proteomes" id="UP000293195"/>
    </source>
</evidence>
<evidence type="ECO:0000313" key="4">
    <source>
        <dbReference type="Proteomes" id="UP000292402"/>
    </source>
</evidence>
<comment type="caution">
    <text evidence="2">The sequence shown here is derived from an EMBL/GenBank/DDBJ whole genome shotgun (WGS) entry which is preliminary data.</text>
</comment>
<feature type="transmembrane region" description="Helical" evidence="1">
    <location>
        <begin position="51"/>
        <end position="70"/>
    </location>
</feature>
<keyword evidence="5" id="KW-1185">Reference proteome</keyword>
<reference evidence="3" key="1">
    <citation type="submission" date="2017-10" db="EMBL/GenBank/DDBJ databases">
        <authorList>
            <person name="Armitage A.D."/>
            <person name="Barbara D.J."/>
            <person name="Woodhall J.W."/>
            <person name="Sreenivasaprasad S."/>
            <person name="Lane C.R."/>
            <person name="Clarkson J.P."/>
            <person name="Harrison R.J."/>
        </authorList>
    </citation>
    <scope>NUCLEOTIDE SEQUENCE</scope>
    <source>
        <strain evidence="3">FERA 635</strain>
    </source>
</reference>
<dbReference type="Proteomes" id="UP000292402">
    <property type="component" value="Unassembled WGS sequence"/>
</dbReference>
<organism evidence="2 4">
    <name type="scientific">Alternaria tenuissima</name>
    <dbReference type="NCBI Taxonomy" id="119927"/>
    <lineage>
        <taxon>Eukaryota</taxon>
        <taxon>Fungi</taxon>
        <taxon>Dikarya</taxon>
        <taxon>Ascomycota</taxon>
        <taxon>Pezizomycotina</taxon>
        <taxon>Dothideomycetes</taxon>
        <taxon>Pleosporomycetidae</taxon>
        <taxon>Pleosporales</taxon>
        <taxon>Pleosporineae</taxon>
        <taxon>Pleosporaceae</taxon>
        <taxon>Alternaria</taxon>
        <taxon>Alternaria sect. Alternaria</taxon>
        <taxon>Alternaria alternata complex</taxon>
    </lineage>
</organism>
<dbReference type="EMBL" id="PDXA01000011">
    <property type="protein sequence ID" value="RYN54048.1"/>
    <property type="molecule type" value="Genomic_DNA"/>
</dbReference>
<keyword evidence="1" id="KW-0472">Membrane</keyword>
<accession>A0A4Q4ML67</accession>
<feature type="transmembrane region" description="Helical" evidence="1">
    <location>
        <begin position="171"/>
        <end position="191"/>
    </location>
</feature>
<evidence type="ECO:0000256" key="1">
    <source>
        <dbReference type="SAM" id="Phobius"/>
    </source>
</evidence>
<reference evidence="4 5" key="2">
    <citation type="journal article" date="2019" name="bioRxiv">
        <title>Genomics, evolutionary history and diagnostics of the Alternaria alternata species group including apple and Asian pear pathotypes.</title>
        <authorList>
            <person name="Armitage A.D."/>
            <person name="Cockerton H.M."/>
            <person name="Sreenivasaprasad S."/>
            <person name="Woodhall J.W."/>
            <person name="Lane C.R."/>
            <person name="Harrison R.J."/>
            <person name="Clarkson J.P."/>
        </authorList>
    </citation>
    <scope>NUCLEOTIDE SEQUENCE [LARGE SCALE GENOMIC DNA]</scope>
    <source>
        <strain evidence="4">FERA 1082</strain>
        <strain evidence="5">FERA 635</strain>
    </source>
</reference>